<evidence type="ECO:0000313" key="6">
    <source>
        <dbReference type="Proteomes" id="UP000054081"/>
    </source>
</evidence>
<keyword evidence="3" id="KW-0812">Transmembrane</keyword>
<dbReference type="Proteomes" id="UP000054081">
    <property type="component" value="Unassembled WGS sequence"/>
</dbReference>
<evidence type="ECO:0000256" key="1">
    <source>
        <dbReference type="ARBA" id="ARBA00006937"/>
    </source>
</evidence>
<keyword evidence="6" id="KW-1185">Reference proteome</keyword>
<sequence length="437" mass="49952">EKVTEAQARFYYSEEQRRALEALVTRGEAAYREALRKEQLRDFLSSRELQALRGGWRGYDDPREGGKVARGPGENYKIIGSAWACTSLYFCLPYILLLHILVSVLSFILHWCDGHPFQFLIFYSVVCLLSSCFQIIAVVMDVFTDRDIFRDIVDAAYKRWIPVYIILDEEGVKLFLEMCRCLDLSDLQIRNIRIRSVTGVGFYMPAGKIRGTLASRFLMVDGEKVATGSYSFTWSSSHIDRNILLVLTGQHVEMFDVEFRELYAISEEVNFYKELGIANPFLLGIGKPGLHSSTVARKFINPKYGLVAGATRGDMMLWASRHRQDNQGNMEKEETSESKKRLNQFLNDLITLEQEFPEIDPPLENLNKLNRSPQKLFSRLHMDLKNKSKSRESIRDVKKDDAQANSKQGKRFASGLFSRKAKRSPGSSIEANSFASE</sequence>
<dbReference type="EMBL" id="KL224555">
    <property type="protein sequence ID" value="KFW61094.1"/>
    <property type="molecule type" value="Genomic_DNA"/>
</dbReference>
<name>A0A093QQX3_PYGAD</name>
<proteinExistence type="inferred from homology"/>
<gene>
    <name evidence="5" type="ORF">AS28_12499</name>
</gene>
<dbReference type="PANTHER" id="PTHR16181:SF29">
    <property type="entry name" value="PROTEIN FAM83A-RELATED"/>
    <property type="match status" value="1"/>
</dbReference>
<dbReference type="GO" id="GO:0007165">
    <property type="term" value="P:signal transduction"/>
    <property type="evidence" value="ECO:0007669"/>
    <property type="project" value="TreeGrafter"/>
</dbReference>
<dbReference type="GO" id="GO:0019901">
    <property type="term" value="F:protein kinase binding"/>
    <property type="evidence" value="ECO:0007669"/>
    <property type="project" value="TreeGrafter"/>
</dbReference>
<dbReference type="AlphaFoldDB" id="A0A093QQX3"/>
<dbReference type="PANTHER" id="PTHR16181">
    <property type="entry name" value="PROTEIN FAM83A-RELATED"/>
    <property type="match status" value="1"/>
</dbReference>
<reference evidence="5 6" key="1">
    <citation type="submission" date="2014-04" db="EMBL/GenBank/DDBJ databases">
        <title>Genome evolution of avian class.</title>
        <authorList>
            <person name="Zhang G."/>
            <person name="Li C."/>
        </authorList>
    </citation>
    <scope>NUCLEOTIDE SEQUENCE [LARGE SCALE GENOMIC DNA]</scope>
    <source>
        <strain evidence="5">BGI_AS28</strain>
    </source>
</reference>
<evidence type="ECO:0000256" key="2">
    <source>
        <dbReference type="SAM" id="MobiDB-lite"/>
    </source>
</evidence>
<feature type="domain" description="Scaffolding anchor of CK1" evidence="4">
    <location>
        <begin position="2"/>
        <end position="57"/>
    </location>
</feature>
<comment type="similarity">
    <text evidence="1">Belongs to the FAM83 family.</text>
</comment>
<evidence type="ECO:0000256" key="3">
    <source>
        <dbReference type="SAM" id="Phobius"/>
    </source>
</evidence>
<keyword evidence="3" id="KW-0472">Membrane</keyword>
<keyword evidence="3" id="KW-1133">Transmembrane helix</keyword>
<feature type="compositionally biased region" description="Polar residues" evidence="2">
    <location>
        <begin position="425"/>
        <end position="437"/>
    </location>
</feature>
<dbReference type="SUPFAM" id="SSF56024">
    <property type="entry name" value="Phospholipase D/nuclease"/>
    <property type="match status" value="1"/>
</dbReference>
<dbReference type="Gene3D" id="3.30.870.10">
    <property type="entry name" value="Endonuclease Chain A"/>
    <property type="match status" value="1"/>
</dbReference>
<feature type="compositionally biased region" description="Basic and acidic residues" evidence="2">
    <location>
        <begin position="384"/>
        <end position="402"/>
    </location>
</feature>
<feature type="non-terminal residue" evidence="5">
    <location>
        <position position="437"/>
    </location>
</feature>
<accession>A0A093QQX3</accession>
<feature type="region of interest" description="Disordered" evidence="2">
    <location>
        <begin position="384"/>
        <end position="437"/>
    </location>
</feature>
<evidence type="ECO:0000313" key="5">
    <source>
        <dbReference type="EMBL" id="KFW61094.1"/>
    </source>
</evidence>
<feature type="transmembrane region" description="Helical" evidence="3">
    <location>
        <begin position="87"/>
        <end position="111"/>
    </location>
</feature>
<feature type="non-terminal residue" evidence="5">
    <location>
        <position position="1"/>
    </location>
</feature>
<organism evidence="5 6">
    <name type="scientific">Pygoscelis adeliae</name>
    <name type="common">Adelie penguin</name>
    <dbReference type="NCBI Taxonomy" id="9238"/>
    <lineage>
        <taxon>Eukaryota</taxon>
        <taxon>Metazoa</taxon>
        <taxon>Chordata</taxon>
        <taxon>Craniata</taxon>
        <taxon>Vertebrata</taxon>
        <taxon>Euteleostomi</taxon>
        <taxon>Archelosauria</taxon>
        <taxon>Archosauria</taxon>
        <taxon>Dinosauria</taxon>
        <taxon>Saurischia</taxon>
        <taxon>Theropoda</taxon>
        <taxon>Coelurosauria</taxon>
        <taxon>Aves</taxon>
        <taxon>Neognathae</taxon>
        <taxon>Neoaves</taxon>
        <taxon>Aequornithes</taxon>
        <taxon>Sphenisciformes</taxon>
        <taxon>Spheniscidae</taxon>
        <taxon>Pygoscelis</taxon>
    </lineage>
</organism>
<evidence type="ECO:0000259" key="4">
    <source>
        <dbReference type="Pfam" id="PF07894"/>
    </source>
</evidence>
<dbReference type="InterPro" id="IPR050944">
    <property type="entry name" value="FAM83"/>
</dbReference>
<dbReference type="InterPro" id="IPR012461">
    <property type="entry name" value="SACK1"/>
</dbReference>
<dbReference type="Pfam" id="PF07894">
    <property type="entry name" value="SACK1"/>
    <property type="match status" value="2"/>
</dbReference>
<feature type="domain" description="Scaffolding anchor of CK1" evidence="4">
    <location>
        <begin position="130"/>
        <end position="267"/>
    </location>
</feature>
<feature type="transmembrane region" description="Helical" evidence="3">
    <location>
        <begin position="117"/>
        <end position="140"/>
    </location>
</feature>
<protein>
    <submittedName>
        <fullName evidence="5">Protein FAM83F</fullName>
    </submittedName>
</protein>